<feature type="domain" description="Aerolysin-like C-terminal" evidence="3">
    <location>
        <begin position="340"/>
        <end position="474"/>
    </location>
</feature>
<dbReference type="InterPro" id="IPR036242">
    <property type="entry name" value="Agglutinin_dom_sf"/>
</dbReference>
<dbReference type="Pfam" id="PF07468">
    <property type="entry name" value="Agglutinin"/>
    <property type="match status" value="1"/>
</dbReference>
<protein>
    <submittedName>
        <fullName evidence="5">Amaranthin-like lectin</fullName>
    </submittedName>
</protein>
<keyword evidence="5" id="KW-0430">Lectin</keyword>
<evidence type="ECO:0000259" key="4">
    <source>
        <dbReference type="Pfam" id="PF07468"/>
    </source>
</evidence>
<comment type="similarity">
    <text evidence="1">Belongs to the aerolysin family.</text>
</comment>
<evidence type="ECO:0000259" key="3">
    <source>
        <dbReference type="Pfam" id="PF01117"/>
    </source>
</evidence>
<dbReference type="Pfam" id="PF01117">
    <property type="entry name" value="Aerolysin"/>
    <property type="match status" value="1"/>
</dbReference>
<evidence type="ECO:0000313" key="5">
    <source>
        <dbReference type="EMBL" id="AIU47284.1"/>
    </source>
</evidence>
<feature type="domain" description="Agglutinin" evidence="4">
    <location>
        <begin position="61"/>
        <end position="125"/>
    </location>
</feature>
<sequence>MSSASSPRFLTFLTRNDNFTDNFGQPSSFTMQILATPHASTGHKHRSIFFGTLTSRSVDEGIWNPYAKLEAEAAGIGGGMVHLKSSYTQKYLCRASEDPNNPSIEAAADEHEEDISKWSCTLFRISNNALEIQYNNRMWTLHAEYVRSMHDGIWLRVDDGIPRPNPMAVISARFGQSDLDMLPTLPTLVCFKADNNRYLQVVRATTTTGQAVHRAMFTSNDRRDRVAQFRVVPARLRSVVLVPMTLPDAYLVRGIGGVYQASSNRNDWRTAALEPVTLDFSGLAAVAFRNVSHLFRHFMVRRDTDNGFIVSPGDVGIVAQAEFLIEDTVRSRQLSNIQFLYDDMKILEPTPVAVLTKNVVNGSKVSTQEAHLAFRYSEYQSNHWETTHSWQVGVQYGITSTVSARLPVLKFIRAETTVSLEVEAGYQGEHVAGETKVEESEMSTSLTLQVPPRTQSFVHMTVSRAKIQLPFTYTQRDVIHDGTLVASKKVDGLYEGEATHVDYQVEESSL</sequence>
<gene>
    <name evidence="5" type="primary">ALL13</name>
</gene>
<keyword evidence="2" id="KW-1015">Disulfide bond</keyword>
<dbReference type="InterPro" id="IPR055267">
    <property type="entry name" value="Aerolysin-like_C"/>
</dbReference>
<evidence type="ECO:0000256" key="1">
    <source>
        <dbReference type="ARBA" id="ARBA00009831"/>
    </source>
</evidence>
<dbReference type="EMBL" id="KM214193">
    <property type="protein sequence ID" value="AIU47284.1"/>
    <property type="molecule type" value="Genomic_DNA"/>
</dbReference>
<dbReference type="Gene3D" id="2.80.10.50">
    <property type="match status" value="1"/>
</dbReference>
<dbReference type="Gene3D" id="2.170.15.10">
    <property type="entry name" value="Proaerolysin, chain A, domain 3"/>
    <property type="match status" value="1"/>
</dbReference>
<name>A0A097PIA7_LINUS</name>
<proteinExistence type="inferred from homology"/>
<dbReference type="PANTHER" id="PTHR39244">
    <property type="entry name" value="NATTERIN-4"/>
    <property type="match status" value="1"/>
</dbReference>
<accession>A0A097PIA7</accession>
<dbReference type="AlphaFoldDB" id="A0A097PIA7"/>
<dbReference type="SUPFAM" id="SSF50382">
    <property type="entry name" value="Agglutinin"/>
    <property type="match status" value="2"/>
</dbReference>
<evidence type="ECO:0000256" key="2">
    <source>
        <dbReference type="ARBA" id="ARBA00023157"/>
    </source>
</evidence>
<reference evidence="5" key="1">
    <citation type="journal article" date="2015" name="Plant Mol. Biol. Rep.">
        <title>The Amaranthin-Like Lectin (LuALL) Genes of Flax: a Unique Gene Family with Members Inducible by Defence Hormones.</title>
        <authorList>
            <person name="Faruque K."/>
            <person name="Begam R."/>
            <person name="Deyholos M.K."/>
        </authorList>
    </citation>
    <scope>NUCLEOTIDE SEQUENCE</scope>
</reference>
<dbReference type="InterPro" id="IPR008998">
    <property type="entry name" value="Agglutinin"/>
</dbReference>
<organism evidence="5">
    <name type="scientific">Linum usitatissimum</name>
    <name type="common">Flax</name>
    <name type="synonym">Linum humile</name>
    <dbReference type="NCBI Taxonomy" id="4006"/>
    <lineage>
        <taxon>Eukaryota</taxon>
        <taxon>Viridiplantae</taxon>
        <taxon>Streptophyta</taxon>
        <taxon>Embryophyta</taxon>
        <taxon>Tracheophyta</taxon>
        <taxon>Spermatophyta</taxon>
        <taxon>Magnoliopsida</taxon>
        <taxon>eudicotyledons</taxon>
        <taxon>Gunneridae</taxon>
        <taxon>Pentapetalae</taxon>
        <taxon>rosids</taxon>
        <taxon>fabids</taxon>
        <taxon>Malpighiales</taxon>
        <taxon>Linaceae</taxon>
        <taxon>Linum</taxon>
    </lineage>
</organism>
<dbReference type="PANTHER" id="PTHR39244:SF5">
    <property type="entry name" value="NATTERIN-3-LIKE"/>
    <property type="match status" value="1"/>
</dbReference>
<dbReference type="SUPFAM" id="SSF56973">
    <property type="entry name" value="Aerolisin/ETX pore-forming domain"/>
    <property type="match status" value="1"/>
</dbReference>
<dbReference type="InterPro" id="IPR053237">
    <property type="entry name" value="Natterin_C"/>
</dbReference>
<dbReference type="GO" id="GO:0030246">
    <property type="term" value="F:carbohydrate binding"/>
    <property type="evidence" value="ECO:0007669"/>
    <property type="project" value="UniProtKB-KW"/>
</dbReference>